<geneLocation type="plasmid" evidence="1">
    <name>RCS81_p</name>
</geneLocation>
<gene>
    <name evidence="1" type="ORF">RCS81_P0033</name>
</gene>
<name>A0A2P9EMB4_ECOLX</name>
<proteinExistence type="predicted"/>
<accession>A0A2P9EMB4</accession>
<dbReference type="RefSeq" id="WP_087902556.1">
    <property type="nucleotide sequence ID" value="NZ_LT985317.1"/>
</dbReference>
<reference evidence="1" key="1">
    <citation type="submission" date="2018-02" db="EMBL/GenBank/DDBJ databases">
        <authorList>
            <person name="Cohen D.B."/>
            <person name="Kent A.D."/>
        </authorList>
    </citation>
    <scope>NUCLEOTIDE SEQUENCE</scope>
    <source>
        <strain evidence="1">ECOR 19</strain>
    </source>
</reference>
<dbReference type="AlphaFoldDB" id="A0A2P9EMB4"/>
<dbReference type="EMBL" id="LT985317">
    <property type="protein sequence ID" value="SPE04539.1"/>
    <property type="molecule type" value="Genomic_DNA"/>
</dbReference>
<sequence length="85" mass="9739">MTKKEFLSFISQQKGSGAVRFSLGFGANGEIILYWTNDEGFRVWRVLSGNRGHKPSQANKERITKFRRWLHDAREGIEGDNQPGK</sequence>
<organism evidence="1">
    <name type="scientific">Escherichia coli</name>
    <dbReference type="NCBI Taxonomy" id="562"/>
    <lineage>
        <taxon>Bacteria</taxon>
        <taxon>Pseudomonadati</taxon>
        <taxon>Pseudomonadota</taxon>
        <taxon>Gammaproteobacteria</taxon>
        <taxon>Enterobacterales</taxon>
        <taxon>Enterobacteriaceae</taxon>
        <taxon>Escherichia</taxon>
    </lineage>
</organism>
<evidence type="ECO:0000313" key="1">
    <source>
        <dbReference type="EMBL" id="SPE04539.1"/>
    </source>
</evidence>
<protein>
    <submittedName>
        <fullName evidence="1">Uncharacterized protein</fullName>
    </submittedName>
</protein>
<keyword evidence="1" id="KW-0614">Plasmid</keyword>